<sequence>MAESPREAPPKKLRRPVWKKKRLWMLFALLGGLLWFNGPGWRWIAQRASSHYLPALGLTGSLEFDGRLSSGQIGVRKVSLEGDALVQVAGLDQVELRYRWPAVIQGKVDGIMVEGLHVEVDLDKAPPQDESDDSPPADPAELLRSLHERLAPMNLQLAQLSVEIRRGSETLFSLAPSSLQHDPGSSDFRLGLGEMKITDRATVPAQTTELTWESDRLTLDQLELLRDVRIRDLAARFQLDQPPVFSTGIEIDQSRLDLETDLKTATAHLSDRAPLSLSETLKKADLTLPLAGEVTTFDLTIGGLEHGWSDPSIQITLGTQGVSYDDWSTRDLLLTGDLSQHHLEAKLNGTVLDSSARLALTAELDPDQSWTPLSALVDLRIDQLNAPLEVVRQRFELGSEDRPPPPDAELTAKGALRFEEGQIGQSSLVLDVTPRSAAPPLHLEGTWAPEAPLGFLLRIPSVEAKGTWDFETTQYQAQLTTNAWSPASLAPWCEPFGIPIPEGFENSLSWQGTGDLKESQHQGNLTLSALSVTWSPENDPLHITANATYDWPQAVEVSNLSATTGSQRIHTAANFSHHRLALTELQWHDGEDLLVNGKASLPVPGDPSDWKAILRSEEEAEIDLTTTELRLARLHPFLPETVRFTDASRGKVAIQLTGTPAEPILDATLWAADMQLDSVHQAPPVSADLHAVGRETTLKLEGQITTPQYPPAIIDAFTRWEPELWANDPETVRNAPLEATVRLDNLKLDLFSDFVPQARRLAGTVNLDAEVTGTVGEPKPTAELHLEGGTFETADPSVPRVSNGTMELTATPEKVTLETLSATVSGGSLNARGTLDLVDAKPGPLDVTLQAKSLPAIRDDSMIVRLNADLALRGPWESATLSGSLGVVDSLFHRDVEILPLGGPVRSVAEPELPSVDTGKPEDLTASIPAPFRDWKLDLRAGTTNPFLVRGNIAGGEAYLAAKITGTVGAPRPDGKITLREVSAKLPFSTLNIDKGFVVLRPDHPFDPILDIKGHSSVRPYEIDLYVYGPVSDPQIQPTSNPPLPESEVYTLLASGTTTSGIEDTNAATARAAQLVIEEFRRGRLGHVPGLGPLFKVLDRVDFQVGEQDPYTSRKYNSVAFKLDNHWLLTAGISEQGNTRSKITYLIRFR</sequence>
<evidence type="ECO:0000259" key="5">
    <source>
        <dbReference type="Pfam" id="PF04357"/>
    </source>
</evidence>
<dbReference type="Pfam" id="PF04357">
    <property type="entry name" value="TamB"/>
    <property type="match status" value="1"/>
</dbReference>
<evidence type="ECO:0000256" key="4">
    <source>
        <dbReference type="ARBA" id="ARBA00023136"/>
    </source>
</evidence>
<protein>
    <submittedName>
        <fullName evidence="6">Autotransporter translocation and assembly factor TamB</fullName>
    </submittedName>
</protein>
<comment type="caution">
    <text evidence="6">The sequence shown here is derived from an EMBL/GenBank/DDBJ whole genome shotgun (WGS) entry which is preliminary data.</text>
</comment>
<evidence type="ECO:0000256" key="1">
    <source>
        <dbReference type="ARBA" id="ARBA00004167"/>
    </source>
</evidence>
<name>A0A840V0X5_9BACT</name>
<dbReference type="PANTHER" id="PTHR36985">
    <property type="entry name" value="TRANSLOCATION AND ASSEMBLY MODULE SUBUNIT TAMB"/>
    <property type="match status" value="1"/>
</dbReference>
<dbReference type="AlphaFoldDB" id="A0A840V0X5"/>
<evidence type="ECO:0000313" key="6">
    <source>
        <dbReference type="EMBL" id="MBB5352007.1"/>
    </source>
</evidence>
<keyword evidence="2" id="KW-0812">Transmembrane</keyword>
<dbReference type="EMBL" id="JACHFD010000010">
    <property type="protein sequence ID" value="MBB5352007.1"/>
    <property type="molecule type" value="Genomic_DNA"/>
</dbReference>
<keyword evidence="4" id="KW-0472">Membrane</keyword>
<keyword evidence="7" id="KW-1185">Reference proteome</keyword>
<gene>
    <name evidence="6" type="ORF">HNR46_002248</name>
</gene>
<evidence type="ECO:0000313" key="7">
    <source>
        <dbReference type="Proteomes" id="UP000557717"/>
    </source>
</evidence>
<dbReference type="PANTHER" id="PTHR36985:SF1">
    <property type="entry name" value="TRANSLOCATION AND ASSEMBLY MODULE SUBUNIT TAMB"/>
    <property type="match status" value="1"/>
</dbReference>
<reference evidence="6 7" key="1">
    <citation type="submission" date="2020-08" db="EMBL/GenBank/DDBJ databases">
        <title>Genomic Encyclopedia of Type Strains, Phase IV (KMG-IV): sequencing the most valuable type-strain genomes for metagenomic binning, comparative biology and taxonomic classification.</title>
        <authorList>
            <person name="Goeker M."/>
        </authorList>
    </citation>
    <scope>NUCLEOTIDE SEQUENCE [LARGE SCALE GENOMIC DNA]</scope>
    <source>
        <strain evidence="6 7">YC6886</strain>
    </source>
</reference>
<dbReference type="Proteomes" id="UP000557717">
    <property type="component" value="Unassembled WGS sequence"/>
</dbReference>
<dbReference type="InterPro" id="IPR007452">
    <property type="entry name" value="TamB_C"/>
</dbReference>
<comment type="subcellular location">
    <subcellularLocation>
        <location evidence="1">Membrane</location>
        <topology evidence="1">Single-pass membrane protein</topology>
    </subcellularLocation>
</comment>
<proteinExistence type="predicted"/>
<dbReference type="GO" id="GO:0009306">
    <property type="term" value="P:protein secretion"/>
    <property type="evidence" value="ECO:0007669"/>
    <property type="project" value="InterPro"/>
</dbReference>
<evidence type="ECO:0000256" key="2">
    <source>
        <dbReference type="ARBA" id="ARBA00022692"/>
    </source>
</evidence>
<keyword evidence="3" id="KW-1133">Transmembrane helix</keyword>
<evidence type="ECO:0000256" key="3">
    <source>
        <dbReference type="ARBA" id="ARBA00022989"/>
    </source>
</evidence>
<dbReference type="RefSeq" id="WP_184018688.1">
    <property type="nucleotide sequence ID" value="NZ_JACHFD010000010.1"/>
</dbReference>
<feature type="domain" description="Translocation and assembly module TamB C-terminal" evidence="5">
    <location>
        <begin position="819"/>
        <end position="1113"/>
    </location>
</feature>
<dbReference type="GO" id="GO:0005886">
    <property type="term" value="C:plasma membrane"/>
    <property type="evidence" value="ECO:0007669"/>
    <property type="project" value="InterPro"/>
</dbReference>
<accession>A0A840V0X5</accession>
<organism evidence="6 7">
    <name type="scientific">Haloferula luteola</name>
    <dbReference type="NCBI Taxonomy" id="595692"/>
    <lineage>
        <taxon>Bacteria</taxon>
        <taxon>Pseudomonadati</taxon>
        <taxon>Verrucomicrobiota</taxon>
        <taxon>Verrucomicrobiia</taxon>
        <taxon>Verrucomicrobiales</taxon>
        <taxon>Verrucomicrobiaceae</taxon>
        <taxon>Haloferula</taxon>
    </lineage>
</organism>